<dbReference type="Proteomes" id="UP000030528">
    <property type="component" value="Unassembled WGS sequence"/>
</dbReference>
<organism evidence="2 3">
    <name type="scientific">Pontibacillus halophilus JSM 076056 = DSM 19796</name>
    <dbReference type="NCBI Taxonomy" id="1385510"/>
    <lineage>
        <taxon>Bacteria</taxon>
        <taxon>Bacillati</taxon>
        <taxon>Bacillota</taxon>
        <taxon>Bacilli</taxon>
        <taxon>Bacillales</taxon>
        <taxon>Bacillaceae</taxon>
        <taxon>Pontibacillus</taxon>
    </lineage>
</organism>
<dbReference type="eggNOG" id="COG2329">
    <property type="taxonomic scope" value="Bacteria"/>
</dbReference>
<accession>A0A0A5GJT6</accession>
<evidence type="ECO:0000313" key="3">
    <source>
        <dbReference type="Proteomes" id="UP000030528"/>
    </source>
</evidence>
<dbReference type="STRING" id="1385510.GCA_000425205_00680"/>
<gene>
    <name evidence="2" type="ORF">N781_17505</name>
</gene>
<comment type="caution">
    <text evidence="2">The sequence shown here is derived from an EMBL/GenBank/DDBJ whole genome shotgun (WGS) entry which is preliminary data.</text>
</comment>
<sequence length="162" mass="18702">MILKVIQCKVPTSKREEFHELQRKWEDLSTIEGFYAQLGGYHANFPSEVTILAFWRDMTSYQTFMATRHDSIFFGNGQQHTCDAIHVSFFDCALDDDAFQRFKGATHVSINTTYNPNREASLMIAKGIEDECSLQLNVDDSCTNRIRVEEDWHVLGRVTQLN</sequence>
<protein>
    <recommendedName>
        <fullName evidence="1">DUF4937 domain-containing protein</fullName>
    </recommendedName>
</protein>
<evidence type="ECO:0000313" key="2">
    <source>
        <dbReference type="EMBL" id="KGX92274.1"/>
    </source>
</evidence>
<dbReference type="EMBL" id="AVPE01000007">
    <property type="protein sequence ID" value="KGX92274.1"/>
    <property type="molecule type" value="Genomic_DNA"/>
</dbReference>
<reference evidence="2 3" key="1">
    <citation type="submission" date="2013-08" db="EMBL/GenBank/DDBJ databases">
        <authorList>
            <person name="Huang J."/>
            <person name="Wang G."/>
        </authorList>
    </citation>
    <scope>NUCLEOTIDE SEQUENCE [LARGE SCALE GENOMIC DNA]</scope>
    <source>
        <strain evidence="2 3">JSM 076056</strain>
    </source>
</reference>
<dbReference type="SUPFAM" id="SSF54909">
    <property type="entry name" value="Dimeric alpha+beta barrel"/>
    <property type="match status" value="1"/>
</dbReference>
<dbReference type="AlphaFoldDB" id="A0A0A5GJT6"/>
<dbReference type="InterPro" id="IPR011008">
    <property type="entry name" value="Dimeric_a/b-barrel"/>
</dbReference>
<feature type="domain" description="DUF4937" evidence="1">
    <location>
        <begin position="2"/>
        <end position="90"/>
    </location>
</feature>
<dbReference type="RefSeq" id="WP_051239640.1">
    <property type="nucleotide sequence ID" value="NZ_AULI01000002.1"/>
</dbReference>
<evidence type="ECO:0000259" key="1">
    <source>
        <dbReference type="Pfam" id="PF16291"/>
    </source>
</evidence>
<dbReference type="InterPro" id="IPR032555">
    <property type="entry name" value="DUF4937"/>
</dbReference>
<name>A0A0A5GJT6_9BACI</name>
<dbReference type="Pfam" id="PF16291">
    <property type="entry name" value="DUF4937"/>
    <property type="match status" value="1"/>
</dbReference>
<keyword evidence="3" id="KW-1185">Reference proteome</keyword>
<proteinExistence type="predicted"/>